<evidence type="ECO:0000313" key="3">
    <source>
        <dbReference type="EMBL" id="RHC94788.1"/>
    </source>
</evidence>
<dbReference type="RefSeq" id="WP_118095676.1">
    <property type="nucleotide sequence ID" value="NZ_QSIO01000002.1"/>
</dbReference>
<dbReference type="EMBL" id="QSIO01000002">
    <property type="protein sequence ID" value="RHC94788.1"/>
    <property type="molecule type" value="Genomic_DNA"/>
</dbReference>
<dbReference type="Proteomes" id="UP000285773">
    <property type="component" value="Unassembled WGS sequence"/>
</dbReference>
<evidence type="ECO:0000256" key="1">
    <source>
        <dbReference type="SAM" id="Coils"/>
    </source>
</evidence>
<name>A0A414CIE4_STRPA</name>
<comment type="caution">
    <text evidence="3">The sequence shown here is derived from an EMBL/GenBank/DDBJ whole genome shotgun (WGS) entry which is preliminary data.</text>
</comment>
<organism evidence="3 4">
    <name type="scientific">Streptococcus parasanguinis</name>
    <dbReference type="NCBI Taxonomy" id="1318"/>
    <lineage>
        <taxon>Bacteria</taxon>
        <taxon>Bacillati</taxon>
        <taxon>Bacillota</taxon>
        <taxon>Bacilli</taxon>
        <taxon>Lactobacillales</taxon>
        <taxon>Streptococcaceae</taxon>
        <taxon>Streptococcus</taxon>
    </lineage>
</organism>
<sequence length="223" mass="25277">MNYKVQFKSYDPVANATKISIKQDYPYRVFEESLPNNRMGDEETVLVDAVLNLVRMELDPSGAIVALKKELDKSVDANKNAIQKIQELTQENEKKDVQIQNNKALADWSVLVAVTNQDNPLDPTLYKRALELVEAAQVGKTYKQHDIFTLVDPDHTEKYSEGKRVLVQVNYDFVYSGESIKDLKGPLLQNGKLAIYNWDVPKEDKQNKPSGDLETQPVAHPES</sequence>
<dbReference type="AlphaFoldDB" id="A0A414CIE4"/>
<evidence type="ECO:0008006" key="5">
    <source>
        <dbReference type="Google" id="ProtNLM"/>
    </source>
</evidence>
<reference evidence="3 4" key="1">
    <citation type="submission" date="2018-08" db="EMBL/GenBank/DDBJ databases">
        <title>A genome reference for cultivated species of the human gut microbiota.</title>
        <authorList>
            <person name="Zou Y."/>
            <person name="Xue W."/>
            <person name="Luo G."/>
        </authorList>
    </citation>
    <scope>NUCLEOTIDE SEQUENCE [LARGE SCALE GENOMIC DNA]</scope>
    <source>
        <strain evidence="3 4">AM33-3BH</strain>
    </source>
</reference>
<evidence type="ECO:0000256" key="2">
    <source>
        <dbReference type="SAM" id="MobiDB-lite"/>
    </source>
</evidence>
<feature type="region of interest" description="Disordered" evidence="2">
    <location>
        <begin position="200"/>
        <end position="223"/>
    </location>
</feature>
<proteinExistence type="predicted"/>
<protein>
    <recommendedName>
        <fullName evidence="5">Phage protein</fullName>
    </recommendedName>
</protein>
<accession>A0A414CIE4</accession>
<keyword evidence="1" id="KW-0175">Coiled coil</keyword>
<feature type="coiled-coil region" evidence="1">
    <location>
        <begin position="64"/>
        <end position="105"/>
    </location>
</feature>
<evidence type="ECO:0000313" key="4">
    <source>
        <dbReference type="Proteomes" id="UP000285773"/>
    </source>
</evidence>
<gene>
    <name evidence="3" type="ORF">DW820_05460</name>
</gene>